<reference evidence="3 4" key="1">
    <citation type="submission" date="2018-08" db="EMBL/GenBank/DDBJ databases">
        <title>A genome reference for cultivated species of the human gut microbiota.</title>
        <authorList>
            <person name="Zou Y."/>
            <person name="Xue W."/>
            <person name="Luo G."/>
        </authorList>
    </citation>
    <scope>NUCLEOTIDE SEQUENCE [LARGE SCALE GENOMIC DNA]</scope>
    <source>
        <strain evidence="3 4">AF16-14</strain>
    </source>
</reference>
<dbReference type="EMBL" id="QRYC01000039">
    <property type="protein sequence ID" value="RGU54038.1"/>
    <property type="molecule type" value="Genomic_DNA"/>
</dbReference>
<dbReference type="Pfam" id="PF13561">
    <property type="entry name" value="adh_short_C2"/>
    <property type="match status" value="1"/>
</dbReference>
<dbReference type="Gene3D" id="3.40.50.720">
    <property type="entry name" value="NAD(P)-binding Rossmann-like Domain"/>
    <property type="match status" value="1"/>
</dbReference>
<gene>
    <name evidence="3" type="ORF">DWW57_17640</name>
</gene>
<dbReference type="InterPro" id="IPR051122">
    <property type="entry name" value="SDR_DHRS6-like"/>
</dbReference>
<name>A0A412TJT4_9BACT</name>
<keyword evidence="2" id="KW-0560">Oxidoreductase</keyword>
<sequence length="251" mass="27094">MTYNPFSLSGKTVLITGAASGIGRATAIECCRMGAEVIITDINPDGLEETFRQLPEQNGTHIRIVADLTKEEEIESLADRLPRLDGCVNNAGIMKLVLTPFLTTEIIERIQKINLIAPMMLTRNLIKKKKMKNPSSIVFTASAGGVFRVSAGNGIYATTKCGIDAFMRTTALELGGKGIRCNSVNPGMVETNLIRSGQLSGEQLEKDKKNYPLGRYGQPSDIAYAIVYLLSDASSWMTGTALKIDGGMTLA</sequence>
<dbReference type="SUPFAM" id="SSF51735">
    <property type="entry name" value="NAD(P)-binding Rossmann-fold domains"/>
    <property type="match status" value="1"/>
</dbReference>
<comment type="caution">
    <text evidence="3">The sequence shown here is derived from an EMBL/GenBank/DDBJ whole genome shotgun (WGS) entry which is preliminary data.</text>
</comment>
<evidence type="ECO:0000256" key="1">
    <source>
        <dbReference type="ARBA" id="ARBA00006484"/>
    </source>
</evidence>
<dbReference type="InterPro" id="IPR002347">
    <property type="entry name" value="SDR_fam"/>
</dbReference>
<dbReference type="RefSeq" id="WP_087383284.1">
    <property type="nucleotide sequence ID" value="NZ_CABJFF010000015.1"/>
</dbReference>
<evidence type="ECO:0000313" key="4">
    <source>
        <dbReference type="Proteomes" id="UP000284243"/>
    </source>
</evidence>
<accession>A0A412TJT4</accession>
<protein>
    <submittedName>
        <fullName evidence="3">SDR family oxidoreductase</fullName>
    </submittedName>
</protein>
<organism evidence="3 4">
    <name type="scientific">Odoribacter splanchnicus</name>
    <dbReference type="NCBI Taxonomy" id="28118"/>
    <lineage>
        <taxon>Bacteria</taxon>
        <taxon>Pseudomonadati</taxon>
        <taxon>Bacteroidota</taxon>
        <taxon>Bacteroidia</taxon>
        <taxon>Bacteroidales</taxon>
        <taxon>Odoribacteraceae</taxon>
        <taxon>Odoribacter</taxon>
    </lineage>
</organism>
<dbReference type="PANTHER" id="PTHR43477:SF1">
    <property type="entry name" value="DIHYDROANTICAPSIN 7-DEHYDROGENASE"/>
    <property type="match status" value="1"/>
</dbReference>
<proteinExistence type="inferred from homology"/>
<dbReference type="AlphaFoldDB" id="A0A412TJT4"/>
<dbReference type="PRINTS" id="PR00081">
    <property type="entry name" value="GDHRDH"/>
</dbReference>
<dbReference type="GO" id="GO:0016491">
    <property type="term" value="F:oxidoreductase activity"/>
    <property type="evidence" value="ECO:0007669"/>
    <property type="project" value="UniProtKB-KW"/>
</dbReference>
<dbReference type="CDD" id="cd05233">
    <property type="entry name" value="SDR_c"/>
    <property type="match status" value="1"/>
</dbReference>
<evidence type="ECO:0000313" key="3">
    <source>
        <dbReference type="EMBL" id="RGU54038.1"/>
    </source>
</evidence>
<evidence type="ECO:0000256" key="2">
    <source>
        <dbReference type="ARBA" id="ARBA00023002"/>
    </source>
</evidence>
<dbReference type="FunFam" id="3.40.50.720:FF:000084">
    <property type="entry name" value="Short-chain dehydrogenase reductase"/>
    <property type="match status" value="1"/>
</dbReference>
<comment type="similarity">
    <text evidence="1">Belongs to the short-chain dehydrogenases/reductases (SDR) family.</text>
</comment>
<dbReference type="Proteomes" id="UP000284243">
    <property type="component" value="Unassembled WGS sequence"/>
</dbReference>
<dbReference type="PANTHER" id="PTHR43477">
    <property type="entry name" value="DIHYDROANTICAPSIN 7-DEHYDROGENASE"/>
    <property type="match status" value="1"/>
</dbReference>
<dbReference type="InterPro" id="IPR036291">
    <property type="entry name" value="NAD(P)-bd_dom_sf"/>
</dbReference>